<dbReference type="GO" id="GO:0006506">
    <property type="term" value="P:GPI anchor biosynthetic process"/>
    <property type="evidence" value="ECO:0007669"/>
    <property type="project" value="TreeGrafter"/>
</dbReference>
<dbReference type="EMBL" id="UYYA01000270">
    <property type="protein sequence ID" value="VDM53274.1"/>
    <property type="molecule type" value="Genomic_DNA"/>
</dbReference>
<evidence type="ECO:0000313" key="3">
    <source>
        <dbReference type="EMBL" id="VDM53274.1"/>
    </source>
</evidence>
<dbReference type="WBParaSite" id="ACOC_0000168801-mRNA-1">
    <property type="protein sequence ID" value="ACOC_0000168801-mRNA-1"/>
    <property type="gene ID" value="ACOC_0000168801"/>
</dbReference>
<evidence type="ECO:0000313" key="5">
    <source>
        <dbReference type="WBParaSite" id="ACOC_0000168801-mRNA-1"/>
    </source>
</evidence>
<dbReference type="OrthoDB" id="5874654at2759"/>
<dbReference type="PANTHER" id="PTHR12892:SF15">
    <property type="entry name" value="POST-GPI ATTACHMENT TO PROTEINS FACTOR 2-LIKE"/>
    <property type="match status" value="1"/>
</dbReference>
<feature type="transmembrane region" description="Helical" evidence="1">
    <location>
        <begin position="77"/>
        <end position="97"/>
    </location>
</feature>
<feature type="transmembrane region" description="Helical" evidence="1">
    <location>
        <begin position="213"/>
        <end position="233"/>
    </location>
</feature>
<evidence type="ECO:0000259" key="2">
    <source>
        <dbReference type="Pfam" id="PF10277"/>
    </source>
</evidence>
<sequence length="274" mass="32038">MVVMTNDDSVERMVKVRFVVSMGALLPGFGCYFCIAYTYIFQYEIIANFTEDDQCPGVHSELPPVSYAIGMWEPQRYFWLFIMFLHCPPRIFFLILYRRAFRKAAPKSAAYHQVIYFYTKTMWIEFLGLIAVSVIDIKFIVHAIAYSTWIISFNFNMLFNTILHHFGGIREKSEKSEVIWRIKLTMFISGLFLSLSTAVSYPLFLVYCLKEAYIAFSIAEYMLVGYNSFFYCLSYWEFPRYRLTLGVYEPPKKIHCSSNTIPNISGTIKAYSLN</sequence>
<feature type="transmembrane region" description="Helical" evidence="1">
    <location>
        <begin position="117"/>
        <end position="137"/>
    </location>
</feature>
<keyword evidence="1" id="KW-1133">Transmembrane helix</keyword>
<dbReference type="PANTHER" id="PTHR12892">
    <property type="entry name" value="FGF RECEPTOR ACTIVATING PROTEIN 1"/>
    <property type="match status" value="1"/>
</dbReference>
<feature type="transmembrane region" description="Helical" evidence="1">
    <location>
        <begin position="143"/>
        <end position="163"/>
    </location>
</feature>
<name>A0A0R3PCV1_ANGCS</name>
<dbReference type="GO" id="GO:0000139">
    <property type="term" value="C:Golgi membrane"/>
    <property type="evidence" value="ECO:0007669"/>
    <property type="project" value="InterPro"/>
</dbReference>
<keyword evidence="1" id="KW-0812">Transmembrane</keyword>
<proteinExistence type="predicted"/>
<protein>
    <submittedName>
        <fullName evidence="5">Post-GPI attachment to proteins factor 2-like</fullName>
    </submittedName>
</protein>
<dbReference type="Proteomes" id="UP000267027">
    <property type="component" value="Unassembled WGS sequence"/>
</dbReference>
<organism evidence="5">
    <name type="scientific">Angiostrongylus costaricensis</name>
    <name type="common">Nematode worm</name>
    <dbReference type="NCBI Taxonomy" id="334426"/>
    <lineage>
        <taxon>Eukaryota</taxon>
        <taxon>Metazoa</taxon>
        <taxon>Ecdysozoa</taxon>
        <taxon>Nematoda</taxon>
        <taxon>Chromadorea</taxon>
        <taxon>Rhabditida</taxon>
        <taxon>Rhabditina</taxon>
        <taxon>Rhabditomorpha</taxon>
        <taxon>Strongyloidea</taxon>
        <taxon>Metastrongylidae</taxon>
        <taxon>Angiostrongylus</taxon>
    </lineage>
</organism>
<evidence type="ECO:0000313" key="4">
    <source>
        <dbReference type="Proteomes" id="UP000267027"/>
    </source>
</evidence>
<dbReference type="Pfam" id="PF10277">
    <property type="entry name" value="Frag1"/>
    <property type="match status" value="1"/>
</dbReference>
<feature type="domain" description="CWH43-like N-terminal" evidence="2">
    <location>
        <begin position="19"/>
        <end position="239"/>
    </location>
</feature>
<dbReference type="AlphaFoldDB" id="A0A0R3PCV1"/>
<keyword evidence="4" id="KW-1185">Reference proteome</keyword>
<dbReference type="GO" id="GO:0005789">
    <property type="term" value="C:endoplasmic reticulum membrane"/>
    <property type="evidence" value="ECO:0007669"/>
    <property type="project" value="TreeGrafter"/>
</dbReference>
<keyword evidence="1" id="KW-0472">Membrane</keyword>
<feature type="transmembrane region" description="Helical" evidence="1">
    <location>
        <begin position="18"/>
        <end position="40"/>
    </location>
</feature>
<dbReference type="InterPro" id="IPR039545">
    <property type="entry name" value="PGAP2"/>
</dbReference>
<dbReference type="STRING" id="334426.A0A0R3PCV1"/>
<dbReference type="OMA" id="FAIWIIC"/>
<reference evidence="5" key="1">
    <citation type="submission" date="2017-02" db="UniProtKB">
        <authorList>
            <consortium name="WormBaseParasite"/>
        </authorList>
    </citation>
    <scope>IDENTIFICATION</scope>
</reference>
<evidence type="ECO:0000256" key="1">
    <source>
        <dbReference type="SAM" id="Phobius"/>
    </source>
</evidence>
<reference evidence="3 4" key="2">
    <citation type="submission" date="2018-11" db="EMBL/GenBank/DDBJ databases">
        <authorList>
            <consortium name="Pathogen Informatics"/>
        </authorList>
    </citation>
    <scope>NUCLEOTIDE SEQUENCE [LARGE SCALE GENOMIC DNA]</scope>
    <source>
        <strain evidence="3 4">Costa Rica</strain>
    </source>
</reference>
<dbReference type="InterPro" id="IPR019402">
    <property type="entry name" value="CWH43_N"/>
</dbReference>
<feature type="transmembrane region" description="Helical" evidence="1">
    <location>
        <begin position="184"/>
        <end position="207"/>
    </location>
</feature>
<accession>A0A0R3PCV1</accession>
<gene>
    <name evidence="3" type="ORF">ACOC_LOCUS1689</name>
</gene>